<proteinExistence type="predicted"/>
<accession>A0ABW0I4V1</accession>
<dbReference type="EMBL" id="JBHSMA010000001">
    <property type="protein sequence ID" value="MFC5407824.1"/>
    <property type="molecule type" value="Genomic_DNA"/>
</dbReference>
<dbReference type="CDD" id="cd09012">
    <property type="entry name" value="VOC_like"/>
    <property type="match status" value="1"/>
</dbReference>
<feature type="domain" description="VOC" evidence="1">
    <location>
        <begin position="3"/>
        <end position="127"/>
    </location>
</feature>
<dbReference type="SUPFAM" id="SSF54593">
    <property type="entry name" value="Glyoxalase/Bleomycin resistance protein/Dihydroxybiphenyl dioxygenase"/>
    <property type="match status" value="1"/>
</dbReference>
<comment type="caution">
    <text evidence="2">The sequence shown here is derived from an EMBL/GenBank/DDBJ whole genome shotgun (WGS) entry which is preliminary data.</text>
</comment>
<reference evidence="3" key="1">
    <citation type="journal article" date="2019" name="Int. J. Syst. Evol. Microbiol.">
        <title>The Global Catalogue of Microorganisms (GCM) 10K type strain sequencing project: providing services to taxonomists for standard genome sequencing and annotation.</title>
        <authorList>
            <consortium name="The Broad Institute Genomics Platform"/>
            <consortium name="The Broad Institute Genome Sequencing Center for Infectious Disease"/>
            <person name="Wu L."/>
            <person name="Ma J."/>
        </authorList>
    </citation>
    <scope>NUCLEOTIDE SEQUENCE [LARGE SCALE GENOMIC DNA]</scope>
    <source>
        <strain evidence="3">CCUG 55250</strain>
    </source>
</reference>
<evidence type="ECO:0000259" key="1">
    <source>
        <dbReference type="PROSITE" id="PS51819"/>
    </source>
</evidence>
<protein>
    <submittedName>
        <fullName evidence="2">VOC family protein</fullName>
    </submittedName>
</protein>
<dbReference type="PANTHER" id="PTHR36503">
    <property type="entry name" value="BLR2520 PROTEIN"/>
    <property type="match status" value="1"/>
</dbReference>
<dbReference type="Pfam" id="PF22677">
    <property type="entry name" value="Ble-like_N"/>
    <property type="match status" value="1"/>
</dbReference>
<organism evidence="2 3">
    <name type="scientific">Larkinella bovis</name>
    <dbReference type="NCBI Taxonomy" id="683041"/>
    <lineage>
        <taxon>Bacteria</taxon>
        <taxon>Pseudomonadati</taxon>
        <taxon>Bacteroidota</taxon>
        <taxon>Cytophagia</taxon>
        <taxon>Cytophagales</taxon>
        <taxon>Spirosomataceae</taxon>
        <taxon>Larkinella</taxon>
    </lineage>
</organism>
<keyword evidence="3" id="KW-1185">Reference proteome</keyword>
<dbReference type="InterPro" id="IPR037523">
    <property type="entry name" value="VOC_core"/>
</dbReference>
<dbReference type="RefSeq" id="WP_379840512.1">
    <property type="nucleotide sequence ID" value="NZ_JBHSMA010000001.1"/>
</dbReference>
<evidence type="ECO:0000313" key="2">
    <source>
        <dbReference type="EMBL" id="MFC5407824.1"/>
    </source>
</evidence>
<name>A0ABW0I4V1_9BACT</name>
<gene>
    <name evidence="2" type="ORF">ACFPMF_00790</name>
</gene>
<dbReference type="PROSITE" id="PS51819">
    <property type="entry name" value="VOC"/>
    <property type="match status" value="1"/>
</dbReference>
<dbReference type="Proteomes" id="UP001596106">
    <property type="component" value="Unassembled WGS sequence"/>
</dbReference>
<dbReference type="PANTHER" id="PTHR36503:SF2">
    <property type="entry name" value="BLR2408 PROTEIN"/>
    <property type="match status" value="1"/>
</dbReference>
<dbReference type="Gene3D" id="3.10.180.10">
    <property type="entry name" value="2,3-Dihydroxybiphenyl 1,2-Dioxygenase, domain 1"/>
    <property type="match status" value="1"/>
</dbReference>
<dbReference type="InterPro" id="IPR053863">
    <property type="entry name" value="Glyoxy/Ble-like_N"/>
</dbReference>
<evidence type="ECO:0000313" key="3">
    <source>
        <dbReference type="Proteomes" id="UP001596106"/>
    </source>
</evidence>
<sequence>MATKIFVNLPVKDLNKSVDFFTKLGYTFNPQFTDEKATCMIISEDIYVMLLVEPFFKSFTKKEVADASKVTESIICLSADSREAVDDVVSKAVAAGGTTPNEKQDQGFMYGHGFEDLDGHLWEVMWMDPSAVQEQPAAAASQS</sequence>
<dbReference type="InterPro" id="IPR029068">
    <property type="entry name" value="Glyas_Bleomycin-R_OHBP_Dase"/>
</dbReference>